<comment type="similarity">
    <text evidence="1">Belongs to the universal stress protein A family.</text>
</comment>
<sequence>MWCSKVLVAYDGSTPSAKALDLARSIGAQDESIELVFVHVVKLYGLGTGAETVLLNEAQKVLTEMEHIADEVPNKAHTHLLKGSSPADLLLKCAHDEGCDLIVMGSRGQGGVKGFLGSVSYAVVQGSPIAVLIAKDVPPAATGAGATH</sequence>
<evidence type="ECO:0000259" key="2">
    <source>
        <dbReference type="Pfam" id="PF00582"/>
    </source>
</evidence>
<dbReference type="PANTHER" id="PTHR46268">
    <property type="entry name" value="STRESS RESPONSE PROTEIN NHAX"/>
    <property type="match status" value="1"/>
</dbReference>
<evidence type="ECO:0000313" key="6">
    <source>
        <dbReference type="Proteomes" id="UP000270112"/>
    </source>
</evidence>
<accession>A0A3N0IX86</accession>
<dbReference type="PRINTS" id="PR01438">
    <property type="entry name" value="UNVRSLSTRESS"/>
</dbReference>
<feature type="domain" description="UspA" evidence="2">
    <location>
        <begin position="5"/>
        <end position="135"/>
    </location>
</feature>
<dbReference type="AlphaFoldDB" id="A0A3N0IX86"/>
<dbReference type="Gene3D" id="3.40.50.620">
    <property type="entry name" value="HUPs"/>
    <property type="match status" value="1"/>
</dbReference>
<dbReference type="EMBL" id="QICC01000031">
    <property type="protein sequence ID" value="RNM41609.1"/>
    <property type="molecule type" value="Genomic_DNA"/>
</dbReference>
<reference evidence="6" key="2">
    <citation type="submission" date="2018-05" db="EMBL/GenBank/DDBJ databases">
        <title>Genome Sequencing of selected type strains of the family Eggerthellaceae.</title>
        <authorList>
            <person name="Danylec N."/>
            <person name="Stoll D.A."/>
            <person name="Doetsch A."/>
            <person name="Huch M."/>
        </authorList>
    </citation>
    <scope>NUCLEOTIDE SEQUENCE [LARGE SCALE GENOMIC DNA]</scope>
    <source>
        <strain evidence="6">DSM 16107</strain>
    </source>
</reference>
<dbReference type="CDD" id="cd00293">
    <property type="entry name" value="USP-like"/>
    <property type="match status" value="1"/>
</dbReference>
<proteinExistence type="inferred from homology"/>
<reference evidence="3 5" key="1">
    <citation type="journal article" date="2018" name="Elife">
        <title>Discovery and characterization of a prevalent human gut bacterial enzyme sufficient for the inactivation of a family of plant toxins.</title>
        <authorList>
            <person name="Koppel N."/>
            <person name="Bisanz J.E."/>
            <person name="Pandelia M.E."/>
            <person name="Turnbaugh P.J."/>
            <person name="Balskus E.P."/>
        </authorList>
    </citation>
    <scope>NUCLEOTIDE SEQUENCE [LARGE SCALE GENOMIC DNA]</scope>
    <source>
        <strain evidence="3 5">DSM 16107</strain>
    </source>
</reference>
<dbReference type="PANTHER" id="PTHR46268:SF6">
    <property type="entry name" value="UNIVERSAL STRESS PROTEIN UP12"/>
    <property type="match status" value="1"/>
</dbReference>
<dbReference type="InterPro" id="IPR006016">
    <property type="entry name" value="UspA"/>
</dbReference>
<organism evidence="4 6">
    <name type="scientific">Eggerthella sinensis</name>
    <dbReference type="NCBI Taxonomy" id="242230"/>
    <lineage>
        <taxon>Bacteria</taxon>
        <taxon>Bacillati</taxon>
        <taxon>Actinomycetota</taxon>
        <taxon>Coriobacteriia</taxon>
        <taxon>Eggerthellales</taxon>
        <taxon>Eggerthellaceae</taxon>
        <taxon>Eggerthella</taxon>
    </lineage>
</organism>
<evidence type="ECO:0000256" key="1">
    <source>
        <dbReference type="ARBA" id="ARBA00008791"/>
    </source>
</evidence>
<dbReference type="OrthoDB" id="6174426at2"/>
<protein>
    <submittedName>
        <fullName evidence="4">Universal stress protein</fullName>
    </submittedName>
</protein>
<evidence type="ECO:0000313" key="3">
    <source>
        <dbReference type="EMBL" id="RDB65500.1"/>
    </source>
</evidence>
<comment type="caution">
    <text evidence="4">The sequence shown here is derived from an EMBL/GenBank/DDBJ whole genome shotgun (WGS) entry which is preliminary data.</text>
</comment>
<evidence type="ECO:0000313" key="4">
    <source>
        <dbReference type="EMBL" id="RNM41609.1"/>
    </source>
</evidence>
<dbReference type="Pfam" id="PF00582">
    <property type="entry name" value="Usp"/>
    <property type="match status" value="1"/>
</dbReference>
<dbReference type="InterPro" id="IPR014729">
    <property type="entry name" value="Rossmann-like_a/b/a_fold"/>
</dbReference>
<reference evidence="4" key="3">
    <citation type="journal article" date="2019" name="Microbiol. Resour. Announc.">
        <title>Draft Genome Sequences of Type Strains of Gordonibacter faecihominis, Paraeggerthella hongkongensis, Parvibacter caecicola,Slackia equolifaciens, Slackia faecicanis, and Slackia isoflavoniconvertens.</title>
        <authorList>
            <person name="Danylec N."/>
            <person name="Stoll D.A."/>
            <person name="Dotsch A."/>
            <person name="Huch M."/>
        </authorList>
    </citation>
    <scope>NUCLEOTIDE SEQUENCE</scope>
    <source>
        <strain evidence="4">DSM 16107</strain>
    </source>
</reference>
<dbReference type="Proteomes" id="UP000253817">
    <property type="component" value="Unassembled WGS sequence"/>
</dbReference>
<dbReference type="InterPro" id="IPR006015">
    <property type="entry name" value="Universal_stress_UspA"/>
</dbReference>
<gene>
    <name evidence="3" type="ORF">C1876_15565</name>
    <name evidence="4" type="ORF">DMP09_08715</name>
</gene>
<dbReference type="Proteomes" id="UP000270112">
    <property type="component" value="Unassembled WGS sequence"/>
</dbReference>
<keyword evidence="5" id="KW-1185">Reference proteome</keyword>
<dbReference type="RefSeq" id="WP_114547640.1">
    <property type="nucleotide sequence ID" value="NZ_CATYHD010000037.1"/>
</dbReference>
<dbReference type="SUPFAM" id="SSF52402">
    <property type="entry name" value="Adenine nucleotide alpha hydrolases-like"/>
    <property type="match status" value="1"/>
</dbReference>
<evidence type="ECO:0000313" key="5">
    <source>
        <dbReference type="Proteomes" id="UP000253817"/>
    </source>
</evidence>
<dbReference type="EMBL" id="PPTT01000036">
    <property type="protein sequence ID" value="RDB65500.1"/>
    <property type="molecule type" value="Genomic_DNA"/>
</dbReference>
<name>A0A3N0IX86_9ACTN</name>